<sequence length="636" mass="71146">MTETSPPRSLLTYLLGGFFALVLLTFLLRGFFLWSAHDVLHALSAREAVYAIFWGVRFDMAAAALPVTLITLVSYALVRVLGVRRLPLWPFALCAVLFVLAQVSDTIYFLEAGRHSGYEIWALFSEASGLAYTAVSDHGWLVLSAVLLSALIVWQTGARWMTVKVGFPATELGVVVMLVILVISVRGSIDERPMKPLRVFNVGNDEMAAVAENPNYTILYTLYAGNQLNAAYLDFPSLPAPLYRSTVKQTLIRENHSLVPPSHQYNVILFALEGWQSYFMNDTRQGVPVTPEFDKLAASGFSTDGLIAEGHRTVEGVFSLLCSYANPLGNAVVKNRLVDMHYECLSKILTDHGWNTAMFQGMHTGMVGDMTKKLGLTHSYGKNDIEQIRYPENGWGLDDNDLYHFILEKAESDSKPFFYVINTTSTHDGTLPEAVPYIFGDKTAEDRIESALHYADKALGDFVRALRKVVTRPTLLVITSDHTRGPLPDRFSNYHTPFAMLVLNGPSPQRQVPALASQRDVAPTILAWLGGHAPWFTGQSLWDLPAEDYRASYYTAGMYGWFHGDRVVEFPLARPDALSCFRWRHDEGALRNETCNGADKREQIRARAYMEYSQGLLFHGKTRDYGQAATLENRSR</sequence>
<dbReference type="OrthoDB" id="9760224at2"/>
<feature type="transmembrane region" description="Helical" evidence="6">
    <location>
        <begin position="165"/>
        <end position="185"/>
    </location>
</feature>
<dbReference type="Pfam" id="PF00884">
    <property type="entry name" value="Sulfatase"/>
    <property type="match status" value="1"/>
</dbReference>
<feature type="transmembrane region" description="Helical" evidence="6">
    <location>
        <begin position="12"/>
        <end position="32"/>
    </location>
</feature>
<proteinExistence type="predicted"/>
<accession>L0WCB5</accession>
<comment type="caution">
    <text evidence="8">The sequence shown here is derived from an EMBL/GenBank/DDBJ whole genome shotgun (WGS) entry which is preliminary data.</text>
</comment>
<dbReference type="InterPro" id="IPR000917">
    <property type="entry name" value="Sulfatase_N"/>
</dbReference>
<evidence type="ECO:0000256" key="5">
    <source>
        <dbReference type="ARBA" id="ARBA00023136"/>
    </source>
</evidence>
<feature type="transmembrane region" description="Helical" evidence="6">
    <location>
        <begin position="88"/>
        <end position="110"/>
    </location>
</feature>
<feature type="transmembrane region" description="Helical" evidence="6">
    <location>
        <begin position="130"/>
        <end position="153"/>
    </location>
</feature>
<keyword evidence="3 6" id="KW-0812">Transmembrane</keyword>
<dbReference type="InterPro" id="IPR050448">
    <property type="entry name" value="OpgB/LTA_synthase_biosynth"/>
</dbReference>
<dbReference type="SUPFAM" id="SSF53649">
    <property type="entry name" value="Alkaline phosphatase-like"/>
    <property type="match status" value="1"/>
</dbReference>
<feature type="transmembrane region" description="Helical" evidence="6">
    <location>
        <begin position="52"/>
        <end position="76"/>
    </location>
</feature>
<dbReference type="EMBL" id="AMRJ01000010">
    <property type="protein sequence ID" value="EKF74596.1"/>
    <property type="molecule type" value="Genomic_DNA"/>
</dbReference>
<evidence type="ECO:0000256" key="1">
    <source>
        <dbReference type="ARBA" id="ARBA00004651"/>
    </source>
</evidence>
<keyword evidence="4 6" id="KW-1133">Transmembrane helix</keyword>
<dbReference type="Proteomes" id="UP000010164">
    <property type="component" value="Unassembled WGS sequence"/>
</dbReference>
<evidence type="ECO:0000313" key="9">
    <source>
        <dbReference type="Proteomes" id="UP000010164"/>
    </source>
</evidence>
<dbReference type="CDD" id="cd16015">
    <property type="entry name" value="LTA_synthase"/>
    <property type="match status" value="1"/>
</dbReference>
<keyword evidence="5 6" id="KW-0472">Membrane</keyword>
<dbReference type="PATRIC" id="fig|1177179.3.peg.1640"/>
<keyword evidence="8" id="KW-0808">Transferase</keyword>
<dbReference type="PANTHER" id="PTHR47371">
    <property type="entry name" value="LIPOTEICHOIC ACID SYNTHASE"/>
    <property type="match status" value="1"/>
</dbReference>
<dbReference type="RefSeq" id="WP_008928822.1">
    <property type="nucleotide sequence ID" value="NZ_AMRJ01000010.1"/>
</dbReference>
<gene>
    <name evidence="8" type="ORF">A11A3_08215</name>
</gene>
<evidence type="ECO:0000259" key="7">
    <source>
        <dbReference type="Pfam" id="PF00884"/>
    </source>
</evidence>
<dbReference type="Gene3D" id="3.40.720.10">
    <property type="entry name" value="Alkaline Phosphatase, subunit A"/>
    <property type="match status" value="1"/>
</dbReference>
<organism evidence="8 9">
    <name type="scientific">Alcanivorax hongdengensis A-11-3</name>
    <dbReference type="NCBI Taxonomy" id="1177179"/>
    <lineage>
        <taxon>Bacteria</taxon>
        <taxon>Pseudomonadati</taxon>
        <taxon>Pseudomonadota</taxon>
        <taxon>Gammaproteobacteria</taxon>
        <taxon>Oceanospirillales</taxon>
        <taxon>Alcanivoracaceae</taxon>
        <taxon>Alcanivorax</taxon>
    </lineage>
</organism>
<dbReference type="PANTHER" id="PTHR47371:SF3">
    <property type="entry name" value="PHOSPHOGLYCEROL TRANSFERASE I"/>
    <property type="match status" value="1"/>
</dbReference>
<reference evidence="8 9" key="1">
    <citation type="journal article" date="2012" name="J. Bacteriol.">
        <title>Genome Sequence of the Alkane-Degrading Bacterium Alcanivorax hongdengensis Type Strain A-11-3.</title>
        <authorList>
            <person name="Lai Q."/>
            <person name="Shao Z."/>
        </authorList>
    </citation>
    <scope>NUCLEOTIDE SEQUENCE [LARGE SCALE GENOMIC DNA]</scope>
    <source>
        <strain evidence="8 9">A-11-3</strain>
    </source>
</reference>
<evidence type="ECO:0000256" key="3">
    <source>
        <dbReference type="ARBA" id="ARBA00022692"/>
    </source>
</evidence>
<evidence type="ECO:0000313" key="8">
    <source>
        <dbReference type="EMBL" id="EKF74596.1"/>
    </source>
</evidence>
<keyword evidence="2" id="KW-1003">Cell membrane</keyword>
<evidence type="ECO:0000256" key="2">
    <source>
        <dbReference type="ARBA" id="ARBA00022475"/>
    </source>
</evidence>
<name>L0WCB5_9GAMM</name>
<comment type="subcellular location">
    <subcellularLocation>
        <location evidence="1">Cell membrane</location>
        <topology evidence="1">Multi-pass membrane protein</topology>
    </subcellularLocation>
</comment>
<dbReference type="InterPro" id="IPR017850">
    <property type="entry name" value="Alkaline_phosphatase_core_sf"/>
</dbReference>
<dbReference type="eggNOG" id="COG1368">
    <property type="taxonomic scope" value="Bacteria"/>
</dbReference>
<feature type="domain" description="Sulfatase N-terminal" evidence="7">
    <location>
        <begin position="266"/>
        <end position="530"/>
    </location>
</feature>
<evidence type="ECO:0000256" key="4">
    <source>
        <dbReference type="ARBA" id="ARBA00022989"/>
    </source>
</evidence>
<evidence type="ECO:0000256" key="6">
    <source>
        <dbReference type="SAM" id="Phobius"/>
    </source>
</evidence>
<dbReference type="AlphaFoldDB" id="L0WCB5"/>
<keyword evidence="9" id="KW-1185">Reference proteome</keyword>
<dbReference type="GO" id="GO:0005886">
    <property type="term" value="C:plasma membrane"/>
    <property type="evidence" value="ECO:0007669"/>
    <property type="project" value="UniProtKB-SubCell"/>
</dbReference>
<dbReference type="GO" id="GO:0016740">
    <property type="term" value="F:transferase activity"/>
    <property type="evidence" value="ECO:0007669"/>
    <property type="project" value="UniProtKB-KW"/>
</dbReference>
<protein>
    <submittedName>
        <fullName evidence="8">Phosphoglycerol transferase</fullName>
    </submittedName>
</protein>
<dbReference type="STRING" id="1177179.A11A3_08215"/>